<dbReference type="InterPro" id="IPR002178">
    <property type="entry name" value="PTS_EIIA_type-2_dom"/>
</dbReference>
<keyword evidence="16" id="KW-1185">Reference proteome</keyword>
<dbReference type="SUPFAM" id="SSF55804">
    <property type="entry name" value="Phoshotransferase/anion transport protein"/>
    <property type="match status" value="1"/>
</dbReference>
<evidence type="ECO:0000259" key="14">
    <source>
        <dbReference type="PROSITE" id="PS51372"/>
    </source>
</evidence>
<dbReference type="Pfam" id="PF00874">
    <property type="entry name" value="PRD"/>
    <property type="match status" value="1"/>
</dbReference>
<dbReference type="RefSeq" id="WP_068581368.1">
    <property type="nucleotide sequence ID" value="NZ_FTNK01000002.1"/>
</dbReference>
<keyword evidence="3" id="KW-0963">Cytoplasm</keyword>
<feature type="domain" description="PRD" evidence="14">
    <location>
        <begin position="295"/>
        <end position="402"/>
    </location>
</feature>
<reference evidence="15 16" key="1">
    <citation type="submission" date="2017-01" db="EMBL/GenBank/DDBJ databases">
        <authorList>
            <person name="Varghese N."/>
            <person name="Submissions S."/>
        </authorList>
    </citation>
    <scope>NUCLEOTIDE SEQUENCE [LARGE SCALE GENOMIC DNA]</scope>
    <source>
        <strain evidence="15 16">ATCC 23464</strain>
    </source>
</reference>
<evidence type="ECO:0000313" key="15">
    <source>
        <dbReference type="EMBL" id="SIQ52284.1"/>
    </source>
</evidence>
<dbReference type="InterPro" id="IPR036095">
    <property type="entry name" value="PTS_EIIB-like_sf"/>
</dbReference>
<gene>
    <name evidence="15" type="ORF">SAMN05421578_102398</name>
</gene>
<evidence type="ECO:0000256" key="9">
    <source>
        <dbReference type="ARBA" id="ARBA00037387"/>
    </source>
</evidence>
<evidence type="ECO:0000256" key="7">
    <source>
        <dbReference type="ARBA" id="ARBA00022777"/>
    </source>
</evidence>
<evidence type="ECO:0000259" key="12">
    <source>
        <dbReference type="PROSITE" id="PS51094"/>
    </source>
</evidence>
<dbReference type="InterPro" id="IPR016152">
    <property type="entry name" value="PTrfase/Anion_transptr"/>
</dbReference>
<dbReference type="CDD" id="cd05568">
    <property type="entry name" value="PTS_IIB_bgl_like"/>
    <property type="match status" value="1"/>
</dbReference>
<keyword evidence="5" id="KW-0808">Transferase</keyword>
<evidence type="ECO:0000256" key="11">
    <source>
        <dbReference type="ARBA" id="ARBA00042072"/>
    </source>
</evidence>
<evidence type="ECO:0000256" key="3">
    <source>
        <dbReference type="ARBA" id="ARBA00022490"/>
    </source>
</evidence>
<dbReference type="InterPro" id="IPR003501">
    <property type="entry name" value="PTS_EIIB_2/3"/>
</dbReference>
<dbReference type="SUPFAM" id="SSF63520">
    <property type="entry name" value="PTS-regulatory domain, PRD"/>
    <property type="match status" value="1"/>
</dbReference>
<keyword evidence="8" id="KW-0010">Activator</keyword>
<dbReference type="Pfam" id="PF02302">
    <property type="entry name" value="PTS_IIB"/>
    <property type="match status" value="1"/>
</dbReference>
<comment type="subcellular location">
    <subcellularLocation>
        <location evidence="1">Cytoplasm</location>
    </subcellularLocation>
</comment>
<dbReference type="EMBL" id="FTNK01000002">
    <property type="protein sequence ID" value="SIQ52284.1"/>
    <property type="molecule type" value="Genomic_DNA"/>
</dbReference>
<evidence type="ECO:0000256" key="8">
    <source>
        <dbReference type="ARBA" id="ARBA00023159"/>
    </source>
</evidence>
<dbReference type="PROSITE" id="PS51094">
    <property type="entry name" value="PTS_EIIA_TYPE_2"/>
    <property type="match status" value="1"/>
</dbReference>
<dbReference type="CDD" id="cd00211">
    <property type="entry name" value="PTS_IIA_fru"/>
    <property type="match status" value="1"/>
</dbReference>
<organism evidence="15 16">
    <name type="scientific">Paenibacillus macquariensis</name>
    <dbReference type="NCBI Taxonomy" id="948756"/>
    <lineage>
        <taxon>Bacteria</taxon>
        <taxon>Bacillati</taxon>
        <taxon>Bacillota</taxon>
        <taxon>Bacilli</taxon>
        <taxon>Bacillales</taxon>
        <taxon>Paenibacillaceae</taxon>
        <taxon>Paenibacillus</taxon>
    </lineage>
</organism>
<dbReference type="Gene3D" id="3.40.930.10">
    <property type="entry name" value="Mannitol-specific EII, Chain A"/>
    <property type="match status" value="1"/>
</dbReference>
<accession>A0ABY1JPA4</accession>
<dbReference type="PANTHER" id="PTHR36203">
    <property type="entry name" value="ASCORBATE-SPECIFIC PTS SYSTEM EIIA COMPONENT"/>
    <property type="match status" value="1"/>
</dbReference>
<dbReference type="Pfam" id="PF05043">
    <property type="entry name" value="Mga"/>
    <property type="match status" value="1"/>
</dbReference>
<feature type="domain" description="PTS EIIB type-2" evidence="13">
    <location>
        <begin position="406"/>
        <end position="493"/>
    </location>
</feature>
<feature type="domain" description="PTS EIIA type-2" evidence="12">
    <location>
        <begin position="543"/>
        <end position="687"/>
    </location>
</feature>
<dbReference type="PROSITE" id="PS51372">
    <property type="entry name" value="PRD_2"/>
    <property type="match status" value="1"/>
</dbReference>
<dbReference type="InterPro" id="IPR036634">
    <property type="entry name" value="PRD_sf"/>
</dbReference>
<dbReference type="PROSITE" id="PS51099">
    <property type="entry name" value="PTS_EIIB_TYPE_2"/>
    <property type="match status" value="1"/>
</dbReference>
<evidence type="ECO:0000256" key="1">
    <source>
        <dbReference type="ARBA" id="ARBA00004496"/>
    </source>
</evidence>
<dbReference type="InterPro" id="IPR013011">
    <property type="entry name" value="PTS_EIIB_2"/>
</dbReference>
<dbReference type="Pfam" id="PF00359">
    <property type="entry name" value="PTS_EIIA_2"/>
    <property type="match status" value="1"/>
</dbReference>
<comment type="function">
    <text evidence="9">The phosphoenolpyruvate-dependent sugar phosphotransferase system (sugar PTS), a major carbohydrate active transport system, catalyzes the phosphorylation of incoming sugar substrates concomitantly with their translocation across the cell membrane. The enzyme II UlaABC PTS system is involved in ascorbate transport.</text>
</comment>
<dbReference type="InterPro" id="IPR011608">
    <property type="entry name" value="PRD"/>
</dbReference>
<keyword evidence="6" id="KW-0598">Phosphotransferase system</keyword>
<proteinExistence type="predicted"/>
<dbReference type="Gene3D" id="3.40.50.2300">
    <property type="match status" value="1"/>
</dbReference>
<dbReference type="SUPFAM" id="SSF52794">
    <property type="entry name" value="PTS system IIB component-like"/>
    <property type="match status" value="1"/>
</dbReference>
<evidence type="ECO:0000256" key="10">
    <source>
        <dbReference type="ARBA" id="ARBA00041175"/>
    </source>
</evidence>
<sequence length="688" mass="78984">MLDERAAKVLHLILSNRVITLRQLELQLDSSRRKINYDVQKINDWLLEQNLPLIQNKRAHGFTVDEKTKEKISGTLSKVKLKEFIPSPMLRNDMMLVKIFMKNDYLSVNHFISSFKVSRNTMLTYIHKVRSEVEQIGISLNYSRQDGYWLDGDEMDIRALILSSLARVVQQPRGLYVLKTVYDEQKEDGAFDQKYDAIMASLNRIEDSLDITFVEERMKEFASFMTLLLARLEGDHAVSVTNGVMKTIQETKDYQAVESMLDDLNEKLSGKEKTYITILMLGLSLRHDNQIYQKQNSKEFNKITSEILSEFEMLAYVEFKNREQAVKSLLMHLKPAYYRHIFHIPLTNPYLETIKDEHFDLFLLVRKALRKFEKFVGSSLSDDEIGYITLHFGSFLNDQAIVLTRKKGIIVCPNGLATSNMLKRQIERVVPELEIVKVSSIREYDDSHEEVDIIFSTVLLRTQKPLIIVQPILTSMDKAKIIQEVDFILHGTKSLKPKVNRLMQVIKSFAEVHDEERLHNAINDILNGNTLDNIGRYKPVLKELLTRDMIQFEEGVDNWEQAIRIAAQPLLNTNAIGLGYVDAMIHNVNTLGAYIVLAPKVAVPHARPREGVAKLGMSLLKLERSVSFADNDPEKDVNIVIVLAAIDNESHLKALTQLMELLEEEGNIEKLIQADKLDPIIALIEQYS</sequence>
<evidence type="ECO:0000256" key="2">
    <source>
        <dbReference type="ARBA" id="ARBA00022448"/>
    </source>
</evidence>
<dbReference type="InterPro" id="IPR051351">
    <property type="entry name" value="Ascorbate-PTS_EIIA_comp"/>
</dbReference>
<keyword evidence="4" id="KW-0597">Phosphoprotein</keyword>
<evidence type="ECO:0000256" key="4">
    <source>
        <dbReference type="ARBA" id="ARBA00022553"/>
    </source>
</evidence>
<evidence type="ECO:0000256" key="5">
    <source>
        <dbReference type="ARBA" id="ARBA00022679"/>
    </source>
</evidence>
<dbReference type="Gene3D" id="1.10.1790.10">
    <property type="entry name" value="PRD domain"/>
    <property type="match status" value="1"/>
</dbReference>
<keyword evidence="7" id="KW-0418">Kinase</keyword>
<name>A0ABY1JPA4_9BACL</name>
<evidence type="ECO:0000259" key="13">
    <source>
        <dbReference type="PROSITE" id="PS51099"/>
    </source>
</evidence>
<evidence type="ECO:0000313" key="16">
    <source>
        <dbReference type="Proteomes" id="UP000186666"/>
    </source>
</evidence>
<comment type="caution">
    <text evidence="15">The sequence shown here is derived from an EMBL/GenBank/DDBJ whole genome shotgun (WGS) entry which is preliminary data.</text>
</comment>
<dbReference type="InterPro" id="IPR007737">
    <property type="entry name" value="Mga_HTH"/>
</dbReference>
<dbReference type="PANTHER" id="PTHR36203:SF1">
    <property type="entry name" value="ASCORBATE-SPECIFIC PTS SYSTEM EIIA COMPONENT"/>
    <property type="match status" value="1"/>
</dbReference>
<dbReference type="Proteomes" id="UP000186666">
    <property type="component" value="Unassembled WGS sequence"/>
</dbReference>
<protein>
    <recommendedName>
        <fullName evidence="10">Ascorbate-specific PTS system EIIA component</fullName>
    </recommendedName>
    <alternativeName>
        <fullName evidence="11">Ascorbate-specific phosphotransferase enzyme IIA component</fullName>
    </alternativeName>
</protein>
<evidence type="ECO:0000256" key="6">
    <source>
        <dbReference type="ARBA" id="ARBA00022683"/>
    </source>
</evidence>
<keyword evidence="2" id="KW-0813">Transport</keyword>